<comment type="similarity">
    <text evidence="2 6">Belongs to the SURF1 family.</text>
</comment>
<dbReference type="InterPro" id="IPR045214">
    <property type="entry name" value="Surf1/Surf4"/>
</dbReference>
<keyword evidence="6" id="KW-1003">Cell membrane</keyword>
<evidence type="ECO:0000256" key="6">
    <source>
        <dbReference type="RuleBase" id="RU363076"/>
    </source>
</evidence>
<dbReference type="PROSITE" id="PS50895">
    <property type="entry name" value="SURF1"/>
    <property type="match status" value="1"/>
</dbReference>
<evidence type="ECO:0000313" key="7">
    <source>
        <dbReference type="EMBL" id="MCB5362744.1"/>
    </source>
</evidence>
<protein>
    <recommendedName>
        <fullName evidence="6">SURF1-like protein</fullName>
    </recommendedName>
</protein>
<evidence type="ECO:0000256" key="4">
    <source>
        <dbReference type="ARBA" id="ARBA00022989"/>
    </source>
</evidence>
<name>A0ABS8C9N0_9BURK</name>
<dbReference type="Proteomes" id="UP000776983">
    <property type="component" value="Unassembled WGS sequence"/>
</dbReference>
<reference evidence="7 8" key="1">
    <citation type="submission" date="2020-07" db="EMBL/GenBank/DDBJ databases">
        <title>Pusillimonas sp. nov., isolated from poultry manure in Taiwan.</title>
        <authorList>
            <person name="Lin S.-Y."/>
            <person name="Tang Y.-S."/>
            <person name="Young C.-C."/>
        </authorList>
    </citation>
    <scope>NUCLEOTIDE SEQUENCE [LARGE SCALE GENOMIC DNA]</scope>
    <source>
        <strain evidence="7 8">CC-YST705</strain>
    </source>
</reference>
<keyword evidence="8" id="KW-1185">Reference proteome</keyword>
<proteinExistence type="inferred from homology"/>
<accession>A0ABS8C9N0</accession>
<comment type="subcellular location">
    <subcellularLocation>
        <location evidence="6">Cell membrane</location>
        <topology evidence="6">Multi-pass membrane protein</topology>
    </subcellularLocation>
    <subcellularLocation>
        <location evidence="1">Membrane</location>
    </subcellularLocation>
</comment>
<keyword evidence="4 6" id="KW-1133">Transmembrane helix</keyword>
<evidence type="ECO:0000313" key="8">
    <source>
        <dbReference type="Proteomes" id="UP000776983"/>
    </source>
</evidence>
<dbReference type="InterPro" id="IPR002994">
    <property type="entry name" value="Surf1/Shy1"/>
</dbReference>
<dbReference type="PANTHER" id="PTHR23427">
    <property type="entry name" value="SURFEIT LOCUS PROTEIN"/>
    <property type="match status" value="1"/>
</dbReference>
<dbReference type="EMBL" id="JACDXW010000001">
    <property type="protein sequence ID" value="MCB5362744.1"/>
    <property type="molecule type" value="Genomic_DNA"/>
</dbReference>
<evidence type="ECO:0000256" key="5">
    <source>
        <dbReference type="ARBA" id="ARBA00023136"/>
    </source>
</evidence>
<evidence type="ECO:0000256" key="2">
    <source>
        <dbReference type="ARBA" id="ARBA00007165"/>
    </source>
</evidence>
<sequence>MASPSLNLRNLLALLLLLALIVLCVSLGRWQLDRAAEREGIARAIAAERHGPPVRLSAAVSTDELREWRPAIAEGHWLNEYSVLLDNRNQDGRPGMWLATPLRLDDGSDQAVLVLRGWLVRPMGQETPGLPEASTARQEVSGQLRAHVPQLYEIWQRSGQDSSALPLEWGAAQPPLVQNLDLARLERATGLKLLPIVLEQTGGAPPGDTLKREWPTPSLDADKNRGYALQWFGFAVIAGVAALLLLWRWFRPRRAAKPS</sequence>
<comment type="caution">
    <text evidence="7">The sequence shown here is derived from an EMBL/GenBank/DDBJ whole genome shotgun (WGS) entry which is preliminary data.</text>
</comment>
<comment type="caution">
    <text evidence="6">Lacks conserved residue(s) required for the propagation of feature annotation.</text>
</comment>
<gene>
    <name evidence="7" type="ORF">H0484_03110</name>
</gene>
<feature type="transmembrane region" description="Helical" evidence="6">
    <location>
        <begin position="228"/>
        <end position="250"/>
    </location>
</feature>
<evidence type="ECO:0000256" key="1">
    <source>
        <dbReference type="ARBA" id="ARBA00004370"/>
    </source>
</evidence>
<organism evidence="7 8">
    <name type="scientific">Mesopusillimonas faecipullorum</name>
    <dbReference type="NCBI Taxonomy" id="2755040"/>
    <lineage>
        <taxon>Bacteria</taxon>
        <taxon>Pseudomonadati</taxon>
        <taxon>Pseudomonadota</taxon>
        <taxon>Betaproteobacteria</taxon>
        <taxon>Burkholderiales</taxon>
        <taxon>Alcaligenaceae</taxon>
        <taxon>Mesopusillimonas</taxon>
    </lineage>
</organism>
<dbReference type="PANTHER" id="PTHR23427:SF2">
    <property type="entry name" value="SURFEIT LOCUS PROTEIN 1"/>
    <property type="match status" value="1"/>
</dbReference>
<keyword evidence="3 6" id="KW-0812">Transmembrane</keyword>
<dbReference type="RefSeq" id="WP_226952968.1">
    <property type="nucleotide sequence ID" value="NZ_JACDXW010000001.1"/>
</dbReference>
<evidence type="ECO:0000256" key="3">
    <source>
        <dbReference type="ARBA" id="ARBA00022692"/>
    </source>
</evidence>
<keyword evidence="5 6" id="KW-0472">Membrane</keyword>
<dbReference type="CDD" id="cd06662">
    <property type="entry name" value="SURF1"/>
    <property type="match status" value="1"/>
</dbReference>
<dbReference type="Pfam" id="PF02104">
    <property type="entry name" value="SURF1"/>
    <property type="match status" value="1"/>
</dbReference>